<protein>
    <submittedName>
        <fullName evidence="2">Acetolactate synthase</fullName>
    </submittedName>
</protein>
<dbReference type="InterPro" id="IPR045739">
    <property type="entry name" value="ACT_dom_pair"/>
</dbReference>
<evidence type="ECO:0000259" key="1">
    <source>
        <dbReference type="Pfam" id="PF19571"/>
    </source>
</evidence>
<dbReference type="Pfam" id="PF19571">
    <property type="entry name" value="ACT_8"/>
    <property type="match status" value="1"/>
</dbReference>
<evidence type="ECO:0000313" key="2">
    <source>
        <dbReference type="EMBL" id="HIV04218.1"/>
    </source>
</evidence>
<accession>A0A9D1NKN6</accession>
<proteinExistence type="predicted"/>
<gene>
    <name evidence="2" type="ORF">IAC75_03590</name>
</gene>
<feature type="domain" description="ACT" evidence="1">
    <location>
        <begin position="14"/>
        <end position="135"/>
    </location>
</feature>
<dbReference type="EMBL" id="DVOG01000091">
    <property type="protein sequence ID" value="HIV04218.1"/>
    <property type="molecule type" value="Genomic_DNA"/>
</dbReference>
<comment type="caution">
    <text evidence="2">The sequence shown here is derived from an EMBL/GenBank/DDBJ whole genome shotgun (WGS) entry which is preliminary data.</text>
</comment>
<dbReference type="PANTHER" id="PTHR40099">
    <property type="entry name" value="ACETOLACTATE SYNTHASE, SMALL SUBUNIT"/>
    <property type="match status" value="1"/>
</dbReference>
<dbReference type="InterPro" id="IPR045865">
    <property type="entry name" value="ACT-like_dom_sf"/>
</dbReference>
<evidence type="ECO:0000313" key="3">
    <source>
        <dbReference type="Proteomes" id="UP000886812"/>
    </source>
</evidence>
<dbReference type="PANTHER" id="PTHR40099:SF1">
    <property type="entry name" value="ACETOLACTATE SYNTHASE, SMALL SUBUNIT"/>
    <property type="match status" value="1"/>
</dbReference>
<dbReference type="Gene3D" id="3.30.2130.10">
    <property type="entry name" value="VC0802-like"/>
    <property type="match status" value="1"/>
</dbReference>
<organism evidence="2 3">
    <name type="scientific">Candidatus Spyradosoma merdigallinarum</name>
    <dbReference type="NCBI Taxonomy" id="2840950"/>
    <lineage>
        <taxon>Bacteria</taxon>
        <taxon>Pseudomonadati</taxon>
        <taxon>Verrucomicrobiota</taxon>
        <taxon>Opitutia</taxon>
        <taxon>Opitutia incertae sedis</taxon>
        <taxon>Candidatus Spyradosoma</taxon>
    </lineage>
</organism>
<reference evidence="2" key="2">
    <citation type="journal article" date="2021" name="PeerJ">
        <title>Extensive microbial diversity within the chicken gut microbiome revealed by metagenomics and culture.</title>
        <authorList>
            <person name="Gilroy R."/>
            <person name="Ravi A."/>
            <person name="Getino M."/>
            <person name="Pursley I."/>
            <person name="Horton D.L."/>
            <person name="Alikhan N.F."/>
            <person name="Baker D."/>
            <person name="Gharbi K."/>
            <person name="Hall N."/>
            <person name="Watson M."/>
            <person name="Adriaenssens E.M."/>
            <person name="Foster-Nyarko E."/>
            <person name="Jarju S."/>
            <person name="Secka A."/>
            <person name="Antonio M."/>
            <person name="Oren A."/>
            <person name="Chaudhuri R.R."/>
            <person name="La Ragione R."/>
            <person name="Hildebrand F."/>
            <person name="Pallen M.J."/>
        </authorList>
    </citation>
    <scope>NUCLEOTIDE SEQUENCE</scope>
    <source>
        <strain evidence="2">10669</strain>
    </source>
</reference>
<sequence>MPKSVPHSRIKKNILQFSVFAENKVGCLNVITQAMLGTDVHLLGMSCLDQTDCAVIRFVPDYAETAEKALKEASIAFSKTRVLVAELPSPEDLAKITQSLGQAEINIHYLYPLFCRPENRCGVVLSTNDLDLSESVLSCYGIRVLDLDDLAR</sequence>
<dbReference type="Proteomes" id="UP000886812">
    <property type="component" value="Unassembled WGS sequence"/>
</dbReference>
<dbReference type="SUPFAM" id="SSF55021">
    <property type="entry name" value="ACT-like"/>
    <property type="match status" value="1"/>
</dbReference>
<reference evidence="2" key="1">
    <citation type="submission" date="2020-10" db="EMBL/GenBank/DDBJ databases">
        <authorList>
            <person name="Gilroy R."/>
        </authorList>
    </citation>
    <scope>NUCLEOTIDE SEQUENCE</scope>
    <source>
        <strain evidence="2">10669</strain>
    </source>
</reference>
<name>A0A9D1NKN6_9BACT</name>
<dbReference type="AlphaFoldDB" id="A0A9D1NKN6"/>